<reference evidence="3" key="1">
    <citation type="submission" date="2023-07" db="EMBL/GenBank/DDBJ databases">
        <authorList>
            <consortium name="AG Swart"/>
            <person name="Singh M."/>
            <person name="Singh A."/>
            <person name="Seah K."/>
            <person name="Emmerich C."/>
        </authorList>
    </citation>
    <scope>NUCLEOTIDE SEQUENCE</scope>
    <source>
        <strain evidence="3">DP1</strain>
    </source>
</reference>
<dbReference type="FunFam" id="2.20.110.10:FF:000002">
    <property type="entry name" value="Phosphatidylinositol 4-phosphate 5-kinase 8"/>
    <property type="match status" value="1"/>
</dbReference>
<dbReference type="InterPro" id="IPR003409">
    <property type="entry name" value="MORN"/>
</dbReference>
<keyword evidence="1" id="KW-0677">Repeat</keyword>
<accession>A0AAD1UC10</accession>
<gene>
    <name evidence="3" type="ORF">ECRASSUSDP1_LOCUS7626</name>
</gene>
<name>A0AAD1UC10_EUPCR</name>
<dbReference type="Gene3D" id="2.20.110.10">
    <property type="entry name" value="Histone H3 K4-specific methyltransferase SET7/9 N-terminal domain"/>
    <property type="match status" value="5"/>
</dbReference>
<proteinExistence type="predicted"/>
<feature type="region of interest" description="Disordered" evidence="2">
    <location>
        <begin position="381"/>
        <end position="453"/>
    </location>
</feature>
<feature type="region of interest" description="Disordered" evidence="2">
    <location>
        <begin position="473"/>
        <end position="501"/>
    </location>
</feature>
<evidence type="ECO:0000256" key="2">
    <source>
        <dbReference type="SAM" id="MobiDB-lite"/>
    </source>
</evidence>
<dbReference type="SMART" id="SM00698">
    <property type="entry name" value="MORN"/>
    <property type="match status" value="11"/>
</dbReference>
<dbReference type="Pfam" id="PF02493">
    <property type="entry name" value="MORN"/>
    <property type="match status" value="11"/>
</dbReference>
<keyword evidence="4" id="KW-1185">Reference proteome</keyword>
<dbReference type="SUPFAM" id="SSF82185">
    <property type="entry name" value="Histone H3 K4-specific methyltransferase SET7/9 N-terminal domain"/>
    <property type="match status" value="3"/>
</dbReference>
<organism evidence="3 4">
    <name type="scientific">Euplotes crassus</name>
    <dbReference type="NCBI Taxonomy" id="5936"/>
    <lineage>
        <taxon>Eukaryota</taxon>
        <taxon>Sar</taxon>
        <taxon>Alveolata</taxon>
        <taxon>Ciliophora</taxon>
        <taxon>Intramacronucleata</taxon>
        <taxon>Spirotrichea</taxon>
        <taxon>Hypotrichia</taxon>
        <taxon>Euplotida</taxon>
        <taxon>Euplotidae</taxon>
        <taxon>Moneuplotes</taxon>
    </lineage>
</organism>
<dbReference type="EMBL" id="CAMPGE010007436">
    <property type="protein sequence ID" value="CAI2366353.1"/>
    <property type="molecule type" value="Genomic_DNA"/>
</dbReference>
<evidence type="ECO:0000313" key="3">
    <source>
        <dbReference type="EMBL" id="CAI2366353.1"/>
    </source>
</evidence>
<dbReference type="PANTHER" id="PTHR23084:SF263">
    <property type="entry name" value="MORN REPEAT-CONTAINING PROTEIN 1"/>
    <property type="match status" value="1"/>
</dbReference>
<sequence>MSSLLNFPDAETVKGFSTNSVSTKTGVKPSSSTTEITDEYTMISEMFNFEELKKSPNFGIKIFNKAIYRGELQDNKRHGRGCMTYQNGRVYEGFWYADKRHGDGYEKYSNNNFYQGQFKQGRAHGKGLYSWVTGETYDGNWEDGLKQGYGVWKTKTGDSYLGEWDKSKAHGYGTHIWKNGDRYEGEWQNSLKHGKGTDIFANGESYTGQYYKGKPHGIGEYTWKNDSKYIGDFKNGLKHGKGKWIKRASVPHSNTYEGDYFMDKKHGQGVFKWASGNEYRGSYVEDERHGYGEMFWTDGSLYRGEWVKGIQHGQGEMHFPDGTSKIGTFDNNTYVAKEKSRQSMREKYEQSSKSLEKGHKALKDTLDVRITNQSINTSLSKTRLKPLSNPVSPKFSLKKTSTPHDSSFENKLNPKSSEKHNILPPLEPRLMTQAEQKRKTHKRGSNSKGNTSFDVGIFSEKALKLLEKSKNILKKDQHPAWRPSGSIPRKNGYNTGPKLYY</sequence>
<evidence type="ECO:0000256" key="1">
    <source>
        <dbReference type="ARBA" id="ARBA00022737"/>
    </source>
</evidence>
<evidence type="ECO:0008006" key="5">
    <source>
        <dbReference type="Google" id="ProtNLM"/>
    </source>
</evidence>
<dbReference type="PANTHER" id="PTHR23084">
    <property type="entry name" value="PHOSPHATIDYLINOSITOL-4-PHOSPHATE 5-KINASE RELATED"/>
    <property type="match status" value="1"/>
</dbReference>
<protein>
    <recommendedName>
        <fullName evidence="5">Phosphatidylinositol-4-phosphate 5-kinase</fullName>
    </recommendedName>
</protein>
<comment type="caution">
    <text evidence="3">The sequence shown here is derived from an EMBL/GenBank/DDBJ whole genome shotgun (WGS) entry which is preliminary data.</text>
</comment>
<evidence type="ECO:0000313" key="4">
    <source>
        <dbReference type="Proteomes" id="UP001295684"/>
    </source>
</evidence>
<feature type="compositionally biased region" description="Polar residues" evidence="2">
    <location>
        <begin position="398"/>
        <end position="415"/>
    </location>
</feature>
<dbReference type="AlphaFoldDB" id="A0AAD1UC10"/>
<dbReference type="Proteomes" id="UP001295684">
    <property type="component" value="Unassembled WGS sequence"/>
</dbReference>